<dbReference type="PANTHER" id="PTHR43687:SF1">
    <property type="entry name" value="FERREDOXIN III"/>
    <property type="match status" value="1"/>
</dbReference>
<dbReference type="Gene3D" id="3.30.70.20">
    <property type="match status" value="1"/>
</dbReference>
<sequence length="81" mass="9053">MRFKVPRELIPWNPTVNHEKCIGCKTCFEFCSHGVYSWDEEAGKPVVSNPTNCVVGCSGCRSQCPAEAISFPPLSVLRNYM</sequence>
<accession>A0AAT9LFX3</accession>
<reference evidence="6" key="1">
    <citation type="submission" date="2020-10" db="EMBL/GenBank/DDBJ databases">
        <authorList>
            <person name="Kadnikov V."/>
            <person name="Beletsky A.V."/>
            <person name="Mardanov A.V."/>
            <person name="Karnachuk O.V."/>
            <person name="Ravin N.V."/>
        </authorList>
    </citation>
    <scope>NUCLEOTIDE SEQUENCE</scope>
    <source>
        <strain evidence="6">Bu02</strain>
    </source>
</reference>
<gene>
    <name evidence="6" type="ORF">IMF26_01185</name>
</gene>
<dbReference type="KEGG" id="fcz:IMF26_01185"/>
<reference evidence="6" key="2">
    <citation type="journal article" date="2023" name="Biology">
        <title>Prokaryotic Life Associated with Coal-Fire Gas Vents Revealed by Metagenomics.</title>
        <authorList>
            <person name="Kadnikov V.V."/>
            <person name="Mardanov A.V."/>
            <person name="Beletsky A.V."/>
            <person name="Karnachuk O.V."/>
            <person name="Ravin N.V."/>
        </authorList>
    </citation>
    <scope>NUCLEOTIDE SEQUENCE</scope>
    <source>
        <strain evidence="6">Bu02</strain>
    </source>
</reference>
<evidence type="ECO:0000259" key="5">
    <source>
        <dbReference type="PROSITE" id="PS51379"/>
    </source>
</evidence>
<dbReference type="EMBL" id="CP062796">
    <property type="protein sequence ID" value="QUL98730.1"/>
    <property type="molecule type" value="Genomic_DNA"/>
</dbReference>
<feature type="domain" description="4Fe-4S ferredoxin-type" evidence="5">
    <location>
        <begin position="43"/>
        <end position="74"/>
    </location>
</feature>
<name>A0AAT9LFX3_9FIRM</name>
<dbReference type="AlphaFoldDB" id="A0AAT9LFX3"/>
<keyword evidence="4" id="KW-0411">Iron-sulfur</keyword>
<keyword evidence="1" id="KW-0004">4Fe-4S</keyword>
<dbReference type="PROSITE" id="PS51379">
    <property type="entry name" value="4FE4S_FER_2"/>
    <property type="match status" value="2"/>
</dbReference>
<evidence type="ECO:0000256" key="4">
    <source>
        <dbReference type="ARBA" id="ARBA00023014"/>
    </source>
</evidence>
<dbReference type="Pfam" id="PF12838">
    <property type="entry name" value="Fer4_7"/>
    <property type="match status" value="1"/>
</dbReference>
<feature type="domain" description="4Fe-4S ferredoxin-type" evidence="5">
    <location>
        <begin position="12"/>
        <end position="41"/>
    </location>
</feature>
<dbReference type="GO" id="GO:0051539">
    <property type="term" value="F:4 iron, 4 sulfur cluster binding"/>
    <property type="evidence" value="ECO:0007669"/>
    <property type="project" value="UniProtKB-KW"/>
</dbReference>
<organism evidence="6">
    <name type="scientific">Candidatus Fermentithermobacillus carboniphilus</name>
    <dbReference type="NCBI Taxonomy" id="3085328"/>
    <lineage>
        <taxon>Bacteria</taxon>
        <taxon>Bacillati</taxon>
        <taxon>Bacillota</taxon>
        <taxon>Candidatus Fermentithermobacillia</taxon>
        <taxon>Candidatus Fermentithermobacillales</taxon>
        <taxon>Candidatus Fermentithermobacillaceae</taxon>
        <taxon>Candidatus Fermentithermobacillus</taxon>
    </lineage>
</organism>
<dbReference type="InterPro" id="IPR017896">
    <property type="entry name" value="4Fe4S_Fe-S-bd"/>
</dbReference>
<keyword evidence="2" id="KW-0479">Metal-binding</keyword>
<evidence type="ECO:0000313" key="6">
    <source>
        <dbReference type="EMBL" id="QUL98730.1"/>
    </source>
</evidence>
<proteinExistence type="predicted"/>
<dbReference type="InterPro" id="IPR050572">
    <property type="entry name" value="Fe-S_Ferredoxin"/>
</dbReference>
<keyword evidence="3" id="KW-0408">Iron</keyword>
<evidence type="ECO:0000256" key="3">
    <source>
        <dbReference type="ARBA" id="ARBA00023004"/>
    </source>
</evidence>
<evidence type="ECO:0000256" key="2">
    <source>
        <dbReference type="ARBA" id="ARBA00022723"/>
    </source>
</evidence>
<dbReference type="SUPFAM" id="SSF54862">
    <property type="entry name" value="4Fe-4S ferredoxins"/>
    <property type="match status" value="1"/>
</dbReference>
<dbReference type="PANTHER" id="PTHR43687">
    <property type="entry name" value="ADENYLYLSULFATE REDUCTASE, BETA SUBUNIT"/>
    <property type="match status" value="1"/>
</dbReference>
<evidence type="ECO:0000256" key="1">
    <source>
        <dbReference type="ARBA" id="ARBA00022485"/>
    </source>
</evidence>
<protein>
    <submittedName>
        <fullName evidence="6">Ferredoxin family protein</fullName>
    </submittedName>
</protein>
<dbReference type="GO" id="GO:0046872">
    <property type="term" value="F:metal ion binding"/>
    <property type="evidence" value="ECO:0007669"/>
    <property type="project" value="UniProtKB-KW"/>
</dbReference>